<reference evidence="3" key="1">
    <citation type="submission" date="2023-01" db="EMBL/GenBank/DDBJ databases">
        <authorList>
            <person name="Van Ghelder C."/>
            <person name="Rancurel C."/>
        </authorList>
    </citation>
    <scope>NUCLEOTIDE SEQUENCE</scope>
    <source>
        <strain evidence="3">CNCM I-4278</strain>
    </source>
</reference>
<evidence type="ECO:0000313" key="3">
    <source>
        <dbReference type="EMBL" id="CAI6337545.1"/>
    </source>
</evidence>
<evidence type="ECO:0000313" key="4">
    <source>
        <dbReference type="Proteomes" id="UP001152607"/>
    </source>
</evidence>
<dbReference type="Proteomes" id="UP001152607">
    <property type="component" value="Unassembled WGS sequence"/>
</dbReference>
<feature type="region of interest" description="Disordered" evidence="2">
    <location>
        <begin position="360"/>
        <end position="391"/>
    </location>
</feature>
<dbReference type="OrthoDB" id="5314201at2759"/>
<evidence type="ECO:0008006" key="5">
    <source>
        <dbReference type="Google" id="ProtNLM"/>
    </source>
</evidence>
<proteinExistence type="predicted"/>
<comment type="caution">
    <text evidence="3">The sequence shown here is derived from an EMBL/GenBank/DDBJ whole genome shotgun (WGS) entry which is preliminary data.</text>
</comment>
<accession>A0A9W4UKA8</accession>
<feature type="region of interest" description="Disordered" evidence="2">
    <location>
        <begin position="132"/>
        <end position="151"/>
    </location>
</feature>
<sequence length="523" mass="59085">MAAEQAAHHLLNVLEERGLDSNLDLDGVLSAFEEEDSKRDAAEWVNEYLHEDTLLTKEELELYQTLQRKGLLHQYEADDEPIRPILDHELASAIGSLQTSTAAIEEQCKVLEAQKSAILQLKALEKPNLDAEHARNERRRKEVQEKARLDAAANDVSTNVEEQLADAQREIDGEKTTLKNYLTERLASDDQILSRLPALVSQISTEPETSEDEKSIEQWFKAIISYRTAEVKAKVETVYLENLAGSNPTDIPIGSVDELREQKAALQAELDDLHSEIASVTEMVLEHELRKPIMEQKQRKEAERIQARGAWLNYVLTTLEYMAKRLKTVTAYTENIDQFQQAVTHVHKAAAKTMPDPTIITQAKTPRPSRRITSGSLSAFTPAPSLKPSKTMELPPALQDALRHVNVSVSHENMESLLEALFKAKVERGTKLREHCNSNLSSTHKTLGERGTRADSELRIITRSLHRHTPFQKVRLTNPELEEELFKMERDIETASDQLVIAETNELSLSDAKVRNFIAKYGK</sequence>
<organism evidence="3 4">
    <name type="scientific">Periconia digitata</name>
    <dbReference type="NCBI Taxonomy" id="1303443"/>
    <lineage>
        <taxon>Eukaryota</taxon>
        <taxon>Fungi</taxon>
        <taxon>Dikarya</taxon>
        <taxon>Ascomycota</taxon>
        <taxon>Pezizomycotina</taxon>
        <taxon>Dothideomycetes</taxon>
        <taxon>Pleosporomycetidae</taxon>
        <taxon>Pleosporales</taxon>
        <taxon>Massarineae</taxon>
        <taxon>Periconiaceae</taxon>
        <taxon>Periconia</taxon>
    </lineage>
</organism>
<feature type="coiled-coil region" evidence="1">
    <location>
        <begin position="157"/>
        <end position="184"/>
    </location>
</feature>
<dbReference type="AlphaFoldDB" id="A0A9W4UKA8"/>
<feature type="compositionally biased region" description="Basic and acidic residues" evidence="2">
    <location>
        <begin position="132"/>
        <end position="149"/>
    </location>
</feature>
<keyword evidence="4" id="KW-1185">Reference proteome</keyword>
<evidence type="ECO:0000256" key="2">
    <source>
        <dbReference type="SAM" id="MobiDB-lite"/>
    </source>
</evidence>
<gene>
    <name evidence="3" type="ORF">PDIGIT_LOCUS10658</name>
</gene>
<feature type="coiled-coil region" evidence="1">
    <location>
        <begin position="256"/>
        <end position="283"/>
    </location>
</feature>
<protein>
    <recommendedName>
        <fullName evidence="5">HAUS augmin-like complex subunit 3 N-terminal domain-containing protein</fullName>
    </recommendedName>
</protein>
<keyword evidence="1" id="KW-0175">Coiled coil</keyword>
<evidence type="ECO:0000256" key="1">
    <source>
        <dbReference type="SAM" id="Coils"/>
    </source>
</evidence>
<dbReference type="EMBL" id="CAOQHR010000007">
    <property type="protein sequence ID" value="CAI6337545.1"/>
    <property type="molecule type" value="Genomic_DNA"/>
</dbReference>
<name>A0A9W4UKA8_9PLEO</name>